<keyword evidence="1" id="KW-0472">Membrane</keyword>
<keyword evidence="1" id="KW-0812">Transmembrane</keyword>
<reference evidence="2 3" key="1">
    <citation type="submission" date="2015-01" db="EMBL/GenBank/DDBJ databases">
        <title>Draft genome of the acidophilic iron oxidizer Acidithrix ferrooxidans strain Py-F3.</title>
        <authorList>
            <person name="Poehlein A."/>
            <person name="Eisen S."/>
            <person name="Schloemann M."/>
            <person name="Johnson B.D."/>
            <person name="Daniel R."/>
            <person name="Muehling M."/>
        </authorList>
    </citation>
    <scope>NUCLEOTIDE SEQUENCE [LARGE SCALE GENOMIC DNA]</scope>
    <source>
        <strain evidence="2 3">Py-F3</strain>
    </source>
</reference>
<feature type="transmembrane region" description="Helical" evidence="1">
    <location>
        <begin position="93"/>
        <end position="111"/>
    </location>
</feature>
<keyword evidence="3" id="KW-1185">Reference proteome</keyword>
<feature type="transmembrane region" description="Helical" evidence="1">
    <location>
        <begin position="123"/>
        <end position="142"/>
    </location>
</feature>
<accession>A0A0D8HDS2</accession>
<keyword evidence="1" id="KW-1133">Transmembrane helix</keyword>
<name>A0A0D8HDS2_9ACTN</name>
<comment type="caution">
    <text evidence="2">The sequence shown here is derived from an EMBL/GenBank/DDBJ whole genome shotgun (WGS) entry which is preliminary data.</text>
</comment>
<proteinExistence type="predicted"/>
<dbReference type="STRING" id="1280514.AXFE_30560"/>
<organism evidence="2 3">
    <name type="scientific">Acidithrix ferrooxidans</name>
    <dbReference type="NCBI Taxonomy" id="1280514"/>
    <lineage>
        <taxon>Bacteria</taxon>
        <taxon>Bacillati</taxon>
        <taxon>Actinomycetota</taxon>
        <taxon>Acidimicrobiia</taxon>
        <taxon>Acidimicrobiales</taxon>
        <taxon>Acidimicrobiaceae</taxon>
        <taxon>Acidithrix</taxon>
    </lineage>
</organism>
<dbReference type="EMBL" id="JXYS01000099">
    <property type="protein sequence ID" value="KJF16110.1"/>
    <property type="molecule type" value="Genomic_DNA"/>
</dbReference>
<dbReference type="Proteomes" id="UP000032360">
    <property type="component" value="Unassembled WGS sequence"/>
</dbReference>
<feature type="transmembrane region" description="Helical" evidence="1">
    <location>
        <begin position="64"/>
        <end position="86"/>
    </location>
</feature>
<evidence type="ECO:0000256" key="1">
    <source>
        <dbReference type="SAM" id="Phobius"/>
    </source>
</evidence>
<feature type="transmembrane region" description="Helical" evidence="1">
    <location>
        <begin position="33"/>
        <end position="52"/>
    </location>
</feature>
<sequence>MRALNSDLHNCLYGSFRWVRFLTYTTKKTKNPLGALGVVSIVAFLILGAFILEPTANQMAALVIQFGAYLILIAYLMTVVGAFVFVLKTTKSILPLLILALGVAILAFIIYKTFSPFPAASFSYVVFGGGLWVLMGVGLTLVPTIRSSMVDSSLLVITRALYGGSSSPL</sequence>
<evidence type="ECO:0000313" key="2">
    <source>
        <dbReference type="EMBL" id="KJF16110.1"/>
    </source>
</evidence>
<evidence type="ECO:0000313" key="3">
    <source>
        <dbReference type="Proteomes" id="UP000032360"/>
    </source>
</evidence>
<dbReference type="AlphaFoldDB" id="A0A0D8HDS2"/>
<gene>
    <name evidence="2" type="ORF">AXFE_30560</name>
</gene>
<protein>
    <submittedName>
        <fullName evidence="2">Uncharacterized protein</fullName>
    </submittedName>
</protein>